<name>A0AAN6DKN7_PICAN</name>
<accession>A0AAN6DKN7</accession>
<protein>
    <submittedName>
        <fullName evidence="1">Uncharacterized protein</fullName>
    </submittedName>
</protein>
<dbReference type="EMBL" id="JAHLUX010000001">
    <property type="protein sequence ID" value="KAG7822300.1"/>
    <property type="molecule type" value="Genomic_DNA"/>
</dbReference>
<dbReference type="RefSeq" id="XP_043062670.1">
    <property type="nucleotide sequence ID" value="XM_043206507.1"/>
</dbReference>
<dbReference type="Proteomes" id="UP001196530">
    <property type="component" value="Unassembled WGS sequence"/>
</dbReference>
<evidence type="ECO:0000313" key="2">
    <source>
        <dbReference type="Proteomes" id="UP001196530"/>
    </source>
</evidence>
<sequence length="368" mass="43085">MRFGRKRRKLDLKTSSNDITFGRLKHHQIGAHDLTFEDQELKQTYNHRKVLPGRQSPVKETGSLKRICSSRIAHAAELITSYHIETTDSNWNIWRPVWNFILKYEKDTPAIFELFADYFAQKDDFYCHRIPANWRNLDNYKRGTFVELNSINRKHRFETFYQHVSLGTLFTDLQRLKFENLVVLSLQGIDLTKRNLCLNVLSSMRYLNVSHANVNDQMLKSWSISMKNGNLKSLCCLILNHNNLEKVDCILDSPLQYLEIDIVIEHPHWRSNTNSKLTVLPDGLKFAQIMGKDYCNSQIIFDCKVSSTEGSESLEKLWKSRFQSSNPSRRVFQYTRIADSKPSILSRQTKSRPKARAKKLDLKTFFDI</sequence>
<dbReference type="SUPFAM" id="SSF52058">
    <property type="entry name" value="L domain-like"/>
    <property type="match status" value="1"/>
</dbReference>
<dbReference type="AlphaFoldDB" id="A0AAN6DKN7"/>
<evidence type="ECO:0000313" key="1">
    <source>
        <dbReference type="EMBL" id="KAG7822300.1"/>
    </source>
</evidence>
<dbReference type="GeneID" id="66124826"/>
<dbReference type="Gene3D" id="3.80.10.10">
    <property type="entry name" value="Ribonuclease Inhibitor"/>
    <property type="match status" value="1"/>
</dbReference>
<reference evidence="1" key="1">
    <citation type="journal article" date="2021" name="G3 (Bethesda)">
        <title>Genomic diversity, chromosomal rearrangements, and interspecies hybridization in the ogataea polymorpha species complex.</title>
        <authorList>
            <person name="Hanson S.J."/>
            <person name="Cinneide E.O."/>
            <person name="Salzberg L.I."/>
            <person name="Wolfe K.H."/>
            <person name="McGowan J."/>
            <person name="Fitzpatrick D.A."/>
            <person name="Matlin K."/>
        </authorList>
    </citation>
    <scope>NUCLEOTIDE SEQUENCE</scope>
    <source>
        <strain evidence="1">61-244</strain>
    </source>
</reference>
<gene>
    <name evidence="1" type="ORF">KL928_000775</name>
</gene>
<dbReference type="InterPro" id="IPR032675">
    <property type="entry name" value="LRR_dom_sf"/>
</dbReference>
<organism evidence="1 2">
    <name type="scientific">Pichia angusta</name>
    <name type="common">Yeast</name>
    <name type="synonym">Hansenula polymorpha</name>
    <dbReference type="NCBI Taxonomy" id="870730"/>
    <lineage>
        <taxon>Eukaryota</taxon>
        <taxon>Fungi</taxon>
        <taxon>Dikarya</taxon>
        <taxon>Ascomycota</taxon>
        <taxon>Saccharomycotina</taxon>
        <taxon>Pichiomycetes</taxon>
        <taxon>Pichiales</taxon>
        <taxon>Pichiaceae</taxon>
        <taxon>Ogataea</taxon>
    </lineage>
</organism>
<comment type="caution">
    <text evidence="1">The sequence shown here is derived from an EMBL/GenBank/DDBJ whole genome shotgun (WGS) entry which is preliminary data.</text>
</comment>
<proteinExistence type="predicted"/>